<feature type="chain" id="PRO_5007549758" description="HupE / UreJ protein" evidence="2">
    <location>
        <begin position="24"/>
        <end position="361"/>
    </location>
</feature>
<feature type="transmembrane region" description="Helical" evidence="1">
    <location>
        <begin position="187"/>
        <end position="211"/>
    </location>
</feature>
<comment type="caution">
    <text evidence="3">The sequence shown here is derived from an EMBL/GenBank/DDBJ whole genome shotgun (WGS) entry which is preliminary data.</text>
</comment>
<reference evidence="3 4" key="1">
    <citation type="journal article" date="2016" name="Front. Microbiol.">
        <title>Microevolution Analysis of Bacillus coahuilensis Unveils Differences in Phosphorus Acquisition Strategies and Their Regulation.</title>
        <authorList>
            <person name="Gomez-Lunar Z."/>
            <person name="Hernandez-Gonzalez I."/>
            <person name="Rodriguez-Torres M.D."/>
            <person name="Souza V."/>
            <person name="Olmedo-Alvarez G."/>
        </authorList>
    </citation>
    <scope>NUCLEOTIDE SEQUENCE [LARGE SCALE GENOMIC DNA]</scope>
    <source>
        <strain evidence="4">p1.1.43</strain>
    </source>
</reference>
<gene>
    <name evidence="3" type="ORF">Q75_00225</name>
</gene>
<evidence type="ECO:0008006" key="5">
    <source>
        <dbReference type="Google" id="ProtNLM"/>
    </source>
</evidence>
<keyword evidence="2" id="KW-0732">Signal</keyword>
<sequence length="361" mass="40435">MNKIILFLTATLLWFTASIPVSEAHEYSASYTTVTVDQEALLVTFSIDDLSVLEHIDADQNQTNQIEEEELQLVQDSVVEWYNQNVILTFNDVAQRGMLESILLEEKNDKTYVTISQSYPTTDSLITLQDSLYLDSSWKTTYTNFVSIQQGEDFTETILKGENRTASIDASTLGEASSTANASWLEFFILGMEHIITGYDHLLFLFALLLARQKVKDLIGIVTAFTIAHSITLTLGYLQVITLPSLLVEAVIALSICYVAIENLVRKEVKQRWALTFAFGLIHGLGFAGLLSEMTIPKDHLLVSLLSFNLGIEVVQILLVVLIIPVLRLVQQKDFYSVALKVASSFIVVVGAYWAFERLFL</sequence>
<dbReference type="AlphaFoldDB" id="A0A147KCN2"/>
<keyword evidence="4" id="KW-1185">Reference proteome</keyword>
<feature type="transmembrane region" description="Helical" evidence="1">
    <location>
        <begin position="338"/>
        <end position="356"/>
    </location>
</feature>
<dbReference type="Pfam" id="PF13795">
    <property type="entry name" value="HupE_UreJ_2"/>
    <property type="match status" value="1"/>
</dbReference>
<name>A0A147KCN2_9BACI</name>
<evidence type="ECO:0000313" key="3">
    <source>
        <dbReference type="EMBL" id="KUP09391.1"/>
    </source>
</evidence>
<feature type="transmembrane region" description="Helical" evidence="1">
    <location>
        <begin position="243"/>
        <end position="261"/>
    </location>
</feature>
<dbReference type="EMBL" id="LDYG01000001">
    <property type="protein sequence ID" value="KUP09391.1"/>
    <property type="molecule type" value="Genomic_DNA"/>
</dbReference>
<dbReference type="InterPro" id="IPR032809">
    <property type="entry name" value="Put_HupE_UreJ"/>
</dbReference>
<feature type="transmembrane region" description="Helical" evidence="1">
    <location>
        <begin position="303"/>
        <end position="326"/>
    </location>
</feature>
<dbReference type="OrthoDB" id="9808870at2"/>
<feature type="transmembrane region" description="Helical" evidence="1">
    <location>
        <begin position="273"/>
        <end position="291"/>
    </location>
</feature>
<organism evidence="3 4">
    <name type="scientific">Bacillus coahuilensis p1.1.43</name>
    <dbReference type="NCBI Taxonomy" id="1150625"/>
    <lineage>
        <taxon>Bacteria</taxon>
        <taxon>Bacillati</taxon>
        <taxon>Bacillota</taxon>
        <taxon>Bacilli</taxon>
        <taxon>Bacillales</taxon>
        <taxon>Bacillaceae</taxon>
        <taxon>Bacillus</taxon>
    </lineage>
</organism>
<evidence type="ECO:0000313" key="4">
    <source>
        <dbReference type="Proteomes" id="UP000074108"/>
    </source>
</evidence>
<keyword evidence="1" id="KW-1133">Transmembrane helix</keyword>
<evidence type="ECO:0000256" key="1">
    <source>
        <dbReference type="SAM" id="Phobius"/>
    </source>
</evidence>
<evidence type="ECO:0000256" key="2">
    <source>
        <dbReference type="SAM" id="SignalP"/>
    </source>
</evidence>
<dbReference type="Proteomes" id="UP000074108">
    <property type="component" value="Unassembled WGS sequence"/>
</dbReference>
<feature type="signal peptide" evidence="2">
    <location>
        <begin position="1"/>
        <end position="23"/>
    </location>
</feature>
<feature type="transmembrane region" description="Helical" evidence="1">
    <location>
        <begin position="218"/>
        <end position="237"/>
    </location>
</feature>
<keyword evidence="1" id="KW-0812">Transmembrane</keyword>
<protein>
    <recommendedName>
        <fullName evidence="5">HupE / UreJ protein</fullName>
    </recommendedName>
</protein>
<dbReference type="PATRIC" id="fig|1150625.3.peg.45"/>
<keyword evidence="1" id="KW-0472">Membrane</keyword>
<dbReference type="RefSeq" id="WP_059349936.1">
    <property type="nucleotide sequence ID" value="NZ_LDYG01000001.1"/>
</dbReference>
<accession>A0A147KCN2</accession>
<proteinExistence type="predicted"/>